<proteinExistence type="predicted"/>
<sequence>MRRCPLRLLSFQQLLCGSKVVLKDISAMQTFASSFRANHPVAPIPVPVAAGLGRSYLLQKEPRRVVALLASHPSAQEVGQHLLRLLSGDNSVDVKTMLQLADALRSVSPVTCCGLLCVLAQRVAKTDESRQVKQLLMREVREVPHLSGTLVSSLCVLSDHAVEQDRRDVVDAFNIALRKSFVSAKDYGAVLLLLARGGDHKKALTLWSWMSHSSARWDQTAVSAVIISASLTRRMNTAIDAIHCLAEANKDPTVEAQRQFIRFLAYRLPPLTAYAEQLINHWHTQQQLWTTEARVVGVELLFAHYHSQNFVRVYECLAAASDTLETVGNEAKGPEGVEAADNLRQEIMRVVGMPYILRHFAMDVNNEPWLQKFYNSGMRMKDLGEYPLLLGVLASIARHMKDEGSFITLMGSVEISAENFEVVVNFIAEDNSFRDAQDTLQFVSRLAKALCAELPKGVINWLQLLSQT</sequence>
<reference evidence="1" key="1">
    <citation type="journal article" date="2012" name="Proc. Natl. Acad. Sci. U.S.A.">
        <title>Antigenic diversity is generated by distinct evolutionary mechanisms in African trypanosome species.</title>
        <authorList>
            <person name="Jackson A.P."/>
            <person name="Berry A."/>
            <person name="Aslett M."/>
            <person name="Allison H.C."/>
            <person name="Burton P."/>
            <person name="Vavrova-Anderson J."/>
            <person name="Brown R."/>
            <person name="Browne H."/>
            <person name="Corton N."/>
            <person name="Hauser H."/>
            <person name="Gamble J."/>
            <person name="Gilderthorp R."/>
            <person name="Marcello L."/>
            <person name="McQuillan J."/>
            <person name="Otto T.D."/>
            <person name="Quail M.A."/>
            <person name="Sanders M.J."/>
            <person name="van Tonder A."/>
            <person name="Ginger M.L."/>
            <person name="Field M.C."/>
            <person name="Barry J.D."/>
            <person name="Hertz-Fowler C."/>
            <person name="Berriman M."/>
        </authorList>
    </citation>
    <scope>NUCLEOTIDE SEQUENCE</scope>
    <source>
        <strain evidence="1">IL3000</strain>
    </source>
</reference>
<organism evidence="1">
    <name type="scientific">Trypanosoma congolense (strain IL3000)</name>
    <dbReference type="NCBI Taxonomy" id="1068625"/>
    <lineage>
        <taxon>Eukaryota</taxon>
        <taxon>Discoba</taxon>
        <taxon>Euglenozoa</taxon>
        <taxon>Kinetoplastea</taxon>
        <taxon>Metakinetoplastina</taxon>
        <taxon>Trypanosomatida</taxon>
        <taxon>Trypanosomatidae</taxon>
        <taxon>Trypanosoma</taxon>
        <taxon>Nannomonas</taxon>
    </lineage>
</organism>
<gene>
    <name evidence="1" type="ORF">TCIL3000_6_730</name>
</gene>
<dbReference type="VEuPathDB" id="TriTrypDB:TcIL3000_6_730"/>
<protein>
    <submittedName>
        <fullName evidence="1">Uncharacterized protein TCIL3000_6_730</fullName>
    </submittedName>
</protein>
<dbReference type="CDD" id="cd23680">
    <property type="entry name" value="RESC16"/>
    <property type="match status" value="1"/>
</dbReference>
<dbReference type="AlphaFoldDB" id="G0UN85"/>
<accession>G0UN85</accession>
<evidence type="ECO:0000313" key="1">
    <source>
        <dbReference type="EMBL" id="CCC90845.1"/>
    </source>
</evidence>
<dbReference type="EMBL" id="HE575319">
    <property type="protein sequence ID" value="CCC90845.1"/>
    <property type="molecule type" value="Genomic_DNA"/>
</dbReference>
<name>G0UN85_TRYCI</name>